<comment type="function">
    <text evidence="8">Catalyzes the aldol cleavage of 4-hydroxy-4-methyl-2-oxoglutarate (HMG) into 2 molecules of pyruvate. Also contains a secondary oxaloacetate (OAA) decarboxylase activity due to the common pyruvate enolate transition state formed following C-C bond cleavage in the retro-aldol and decarboxylation reactions.</text>
</comment>
<dbReference type="GeneID" id="301459672"/>
<comment type="cofactor">
    <cofactor evidence="2">
        <name>a divalent metal cation</name>
        <dbReference type="ChEBI" id="CHEBI:60240"/>
    </cofactor>
</comment>
<evidence type="ECO:0000256" key="3">
    <source>
        <dbReference type="ARBA" id="ARBA00008621"/>
    </source>
</evidence>
<evidence type="ECO:0000256" key="8">
    <source>
        <dbReference type="ARBA" id="ARBA00025046"/>
    </source>
</evidence>
<evidence type="ECO:0000256" key="10">
    <source>
        <dbReference type="ARBA" id="ARBA00030169"/>
    </source>
</evidence>
<dbReference type="CDD" id="cd16841">
    <property type="entry name" value="RraA_family"/>
    <property type="match status" value="1"/>
</dbReference>
<sequence length="231" mass="24470">MNIVRVHDRAEPIDPEIIQRFAELPTPAVSDSTQRSTGATALRPIGASLSSLAGKSMVGTALTVRTRPGDNLAVHIALDMGRPGDILVVDARGETTNAILGELMTSYAETKGFHGIVVDGAVRDHDPISSAGFPVFARGISHMGPYKSGPGEIHGTATIGGVPIEDGDLIIGDADGIVVVPARRVHEVLELAEAVVEKEEGQRADIAAGRWDRSWIAPSVELVRVHERADR</sequence>
<gene>
    <name evidence="14" type="ORF">KZC50_15530</name>
</gene>
<name>A0AAJ2HMG4_9MICO</name>
<dbReference type="EC" id="4.1.3.17" evidence="5"/>
<comment type="similarity">
    <text evidence="3">Belongs to the class II aldolase/RraA-like family.</text>
</comment>
<reference evidence="14 15" key="1">
    <citation type="submission" date="2021-06" db="EMBL/GenBank/DDBJ databases">
        <title>Genome-based taxonomic framework of Microbacterium strains isolated from marine environment, the description of four new species and reclassification of four preexisting species.</title>
        <authorList>
            <person name="Lee S.D."/>
            <person name="Kim S.-M."/>
            <person name="Byeon Y.-S."/>
            <person name="Yang H.L."/>
            <person name="Kim I.S."/>
        </authorList>
    </citation>
    <scope>NUCLEOTIDE SEQUENCE [LARGE SCALE GENOMIC DNA]</scope>
    <source>
        <strain evidence="14 15">KACC 20514</strain>
    </source>
</reference>
<proteinExistence type="inferred from homology"/>
<dbReference type="Proteomes" id="UP001183582">
    <property type="component" value="Unassembled WGS sequence"/>
</dbReference>
<dbReference type="PANTHER" id="PTHR33254">
    <property type="entry name" value="4-HYDROXY-4-METHYL-2-OXOGLUTARATE ALDOLASE 3-RELATED"/>
    <property type="match status" value="1"/>
</dbReference>
<evidence type="ECO:0000256" key="9">
    <source>
        <dbReference type="ARBA" id="ARBA00029596"/>
    </source>
</evidence>
<keyword evidence="13" id="KW-0479">Metal-binding</keyword>
<feature type="binding site" evidence="13">
    <location>
        <position position="123"/>
    </location>
    <ligand>
        <name>substrate</name>
    </ligand>
</feature>
<dbReference type="GO" id="GO:0047443">
    <property type="term" value="F:4-hydroxy-4-methyl-2-oxoglutarate aldolase activity"/>
    <property type="evidence" value="ECO:0007669"/>
    <property type="project" value="UniProtKB-EC"/>
</dbReference>
<dbReference type="InterPro" id="IPR005493">
    <property type="entry name" value="RraA/RraA-like"/>
</dbReference>
<evidence type="ECO:0000256" key="7">
    <source>
        <dbReference type="ARBA" id="ARBA00016549"/>
    </source>
</evidence>
<evidence type="ECO:0000256" key="13">
    <source>
        <dbReference type="PIRSR" id="PIRSR605493-1"/>
    </source>
</evidence>
<dbReference type="Gene3D" id="3.50.30.40">
    <property type="entry name" value="Ribonuclease E inhibitor RraA/RraA-like"/>
    <property type="match status" value="1"/>
</dbReference>
<dbReference type="GO" id="GO:0008948">
    <property type="term" value="F:oxaloacetate decarboxylase activity"/>
    <property type="evidence" value="ECO:0007669"/>
    <property type="project" value="UniProtKB-EC"/>
</dbReference>
<dbReference type="EMBL" id="JAHWXH010000006">
    <property type="protein sequence ID" value="MDS0247009.1"/>
    <property type="molecule type" value="Genomic_DNA"/>
</dbReference>
<dbReference type="RefSeq" id="WP_310892285.1">
    <property type="nucleotide sequence ID" value="NZ_BAAAGR010000011.1"/>
</dbReference>
<evidence type="ECO:0000256" key="5">
    <source>
        <dbReference type="ARBA" id="ARBA00012213"/>
    </source>
</evidence>
<comment type="caution">
    <text evidence="14">The sequence shown here is derived from an EMBL/GenBank/DDBJ whole genome shotgun (WGS) entry which is preliminary data.</text>
</comment>
<dbReference type="NCBIfam" id="NF004850">
    <property type="entry name" value="PRK06201.1"/>
    <property type="match status" value="1"/>
</dbReference>
<dbReference type="PANTHER" id="PTHR33254:SF4">
    <property type="entry name" value="4-HYDROXY-4-METHYL-2-OXOGLUTARATE ALDOLASE 3-RELATED"/>
    <property type="match status" value="1"/>
</dbReference>
<dbReference type="InterPro" id="IPR036704">
    <property type="entry name" value="RraA/RraA-like_sf"/>
</dbReference>
<dbReference type="Pfam" id="PF03737">
    <property type="entry name" value="RraA-like"/>
    <property type="match status" value="1"/>
</dbReference>
<comment type="catalytic activity">
    <reaction evidence="1">
        <text>4-hydroxy-4-methyl-2-oxoglutarate = 2 pyruvate</text>
        <dbReference type="Rhea" id="RHEA:22748"/>
        <dbReference type="ChEBI" id="CHEBI:15361"/>
        <dbReference type="ChEBI" id="CHEBI:58276"/>
        <dbReference type="EC" id="4.1.3.17"/>
    </reaction>
</comment>
<evidence type="ECO:0000256" key="12">
    <source>
        <dbReference type="ARBA" id="ARBA00047973"/>
    </source>
</evidence>
<evidence type="ECO:0000313" key="15">
    <source>
        <dbReference type="Proteomes" id="UP001183582"/>
    </source>
</evidence>
<evidence type="ECO:0000313" key="14">
    <source>
        <dbReference type="EMBL" id="MDS0247009.1"/>
    </source>
</evidence>
<comment type="subunit">
    <text evidence="4">Homotrimer.</text>
</comment>
<organism evidence="14 15">
    <name type="scientific">Microbacterium aurantiacum</name>
    <dbReference type="NCBI Taxonomy" id="162393"/>
    <lineage>
        <taxon>Bacteria</taxon>
        <taxon>Bacillati</taxon>
        <taxon>Actinomycetota</taxon>
        <taxon>Actinomycetes</taxon>
        <taxon>Micrococcales</taxon>
        <taxon>Microbacteriaceae</taxon>
        <taxon>Microbacterium</taxon>
    </lineage>
</organism>
<evidence type="ECO:0000256" key="1">
    <source>
        <dbReference type="ARBA" id="ARBA00001342"/>
    </source>
</evidence>
<dbReference type="AlphaFoldDB" id="A0AAJ2HMG4"/>
<protein>
    <recommendedName>
        <fullName evidence="7">Putative 4-hydroxy-4-methyl-2-oxoglutarate aldolase</fullName>
        <ecNumber evidence="6">4.1.1.112</ecNumber>
        <ecNumber evidence="5">4.1.3.17</ecNumber>
    </recommendedName>
    <alternativeName>
        <fullName evidence="11">Oxaloacetate decarboxylase</fullName>
    </alternativeName>
    <alternativeName>
        <fullName evidence="9">Regulator of ribonuclease activity homolog</fullName>
    </alternativeName>
    <alternativeName>
        <fullName evidence="10">RraA-like protein</fullName>
    </alternativeName>
</protein>
<feature type="binding site" evidence="13">
    <location>
        <begin position="101"/>
        <end position="104"/>
    </location>
    <ligand>
        <name>substrate</name>
    </ligand>
</feature>
<accession>A0AAJ2HMG4</accession>
<evidence type="ECO:0000256" key="2">
    <source>
        <dbReference type="ARBA" id="ARBA00001968"/>
    </source>
</evidence>
<evidence type="ECO:0000256" key="11">
    <source>
        <dbReference type="ARBA" id="ARBA00032305"/>
    </source>
</evidence>
<evidence type="ECO:0000256" key="6">
    <source>
        <dbReference type="ARBA" id="ARBA00012947"/>
    </source>
</evidence>
<dbReference type="GO" id="GO:0046872">
    <property type="term" value="F:metal ion binding"/>
    <property type="evidence" value="ECO:0007669"/>
    <property type="project" value="UniProtKB-KW"/>
</dbReference>
<evidence type="ECO:0000256" key="4">
    <source>
        <dbReference type="ARBA" id="ARBA00011233"/>
    </source>
</evidence>
<keyword evidence="13" id="KW-0460">Magnesium</keyword>
<feature type="binding site" evidence="13">
    <location>
        <position position="124"/>
    </location>
    <ligand>
        <name>Mg(2+)</name>
        <dbReference type="ChEBI" id="CHEBI:18420"/>
    </ligand>
</feature>
<dbReference type="SUPFAM" id="SSF89562">
    <property type="entry name" value="RraA-like"/>
    <property type="match status" value="1"/>
</dbReference>
<comment type="catalytic activity">
    <reaction evidence="12">
        <text>oxaloacetate + H(+) = pyruvate + CO2</text>
        <dbReference type="Rhea" id="RHEA:15641"/>
        <dbReference type="ChEBI" id="CHEBI:15361"/>
        <dbReference type="ChEBI" id="CHEBI:15378"/>
        <dbReference type="ChEBI" id="CHEBI:16452"/>
        <dbReference type="ChEBI" id="CHEBI:16526"/>
        <dbReference type="EC" id="4.1.1.112"/>
    </reaction>
</comment>
<dbReference type="EC" id="4.1.1.112" evidence="6"/>
<comment type="cofactor">
    <cofactor evidence="13">
        <name>Mg(2+)</name>
        <dbReference type="ChEBI" id="CHEBI:18420"/>
    </cofactor>
</comment>